<evidence type="ECO:0000256" key="3">
    <source>
        <dbReference type="ARBA" id="ARBA00022679"/>
    </source>
</evidence>
<feature type="transmembrane region" description="Helical" evidence="7">
    <location>
        <begin position="6"/>
        <end position="23"/>
    </location>
</feature>
<gene>
    <name evidence="8" type="ORF">GCM10023144_25240</name>
</gene>
<comment type="subcellular location">
    <subcellularLocation>
        <location evidence="1">Cell membrane</location>
        <topology evidence="1">Multi-pass membrane protein</topology>
    </subcellularLocation>
</comment>
<feature type="transmembrane region" description="Helical" evidence="7">
    <location>
        <begin position="188"/>
        <end position="208"/>
    </location>
</feature>
<feature type="transmembrane region" description="Helical" evidence="7">
    <location>
        <begin position="243"/>
        <end position="262"/>
    </location>
</feature>
<evidence type="ECO:0000256" key="1">
    <source>
        <dbReference type="ARBA" id="ARBA00004651"/>
    </source>
</evidence>
<evidence type="ECO:0000256" key="4">
    <source>
        <dbReference type="ARBA" id="ARBA00022692"/>
    </source>
</evidence>
<comment type="caution">
    <text evidence="8">The sequence shown here is derived from an EMBL/GenBank/DDBJ whole genome shotgun (WGS) entry which is preliminary data.</text>
</comment>
<feature type="transmembrane region" description="Helical" evidence="7">
    <location>
        <begin position="71"/>
        <end position="90"/>
    </location>
</feature>
<protein>
    <submittedName>
        <fullName evidence="8">Glycosyltransferase</fullName>
    </submittedName>
</protein>
<reference evidence="9" key="1">
    <citation type="journal article" date="2019" name="Int. J. Syst. Evol. Microbiol.">
        <title>The Global Catalogue of Microorganisms (GCM) 10K type strain sequencing project: providing services to taxonomists for standard genome sequencing and annotation.</title>
        <authorList>
            <consortium name="The Broad Institute Genomics Platform"/>
            <consortium name="The Broad Institute Genome Sequencing Center for Infectious Disease"/>
            <person name="Wu L."/>
            <person name="Ma J."/>
        </authorList>
    </citation>
    <scope>NUCLEOTIDE SEQUENCE [LARGE SCALE GENOMIC DNA]</scope>
    <source>
        <strain evidence="9">JCM 17666</strain>
    </source>
</reference>
<dbReference type="PANTHER" id="PTHR22926:SF3">
    <property type="entry name" value="UNDECAPRENYL-PHOSPHATE ALPHA-N-ACETYLGLUCOSAMINYL 1-PHOSPHATE TRANSFERASE"/>
    <property type="match status" value="1"/>
</dbReference>
<dbReference type="InterPro" id="IPR000715">
    <property type="entry name" value="Glycosyl_transferase_4"/>
</dbReference>
<dbReference type="PANTHER" id="PTHR22926">
    <property type="entry name" value="PHOSPHO-N-ACETYLMURAMOYL-PENTAPEPTIDE-TRANSFERASE"/>
    <property type="match status" value="1"/>
</dbReference>
<feature type="transmembrane region" description="Helical" evidence="7">
    <location>
        <begin position="334"/>
        <end position="352"/>
    </location>
</feature>
<accession>A0ABP8H321</accession>
<evidence type="ECO:0000313" key="9">
    <source>
        <dbReference type="Proteomes" id="UP001501671"/>
    </source>
</evidence>
<keyword evidence="9" id="KW-1185">Reference proteome</keyword>
<keyword evidence="3" id="KW-0808">Transferase</keyword>
<feature type="transmembrane region" description="Helical" evidence="7">
    <location>
        <begin position="162"/>
        <end position="182"/>
    </location>
</feature>
<evidence type="ECO:0000256" key="2">
    <source>
        <dbReference type="ARBA" id="ARBA00022475"/>
    </source>
</evidence>
<feature type="transmembrane region" description="Helical" evidence="7">
    <location>
        <begin position="311"/>
        <end position="328"/>
    </location>
</feature>
<feature type="transmembrane region" description="Helical" evidence="7">
    <location>
        <begin position="134"/>
        <end position="155"/>
    </location>
</feature>
<keyword evidence="6 7" id="KW-0472">Membrane</keyword>
<feature type="transmembrane region" description="Helical" evidence="7">
    <location>
        <begin position="44"/>
        <end position="65"/>
    </location>
</feature>
<feature type="transmembrane region" description="Helical" evidence="7">
    <location>
        <begin position="102"/>
        <end position="122"/>
    </location>
</feature>
<evidence type="ECO:0000256" key="6">
    <source>
        <dbReference type="ARBA" id="ARBA00023136"/>
    </source>
</evidence>
<evidence type="ECO:0000256" key="7">
    <source>
        <dbReference type="SAM" id="Phobius"/>
    </source>
</evidence>
<keyword evidence="5 7" id="KW-1133">Transmembrane helix</keyword>
<evidence type="ECO:0000256" key="5">
    <source>
        <dbReference type="ARBA" id="ARBA00022989"/>
    </source>
</evidence>
<sequence>MLNLTVSFIASLVINLFIVRYGSGRRSIAADSDLQGVQKFHTRPVPRIGGLAIMAACWLAVAALWPRDGYLAGQLTTLLLASLIAFASGLAEDITKKVRPFVRLIATAAAALLGCTLAGAIIPRVDVALIDGWMAHWPVLAVVLSVVCVAGMVNAVNIIDGFNGLASVTAILMFMSLGYVAFKVGDPFVLGGALIMIGAILGFFLWNYPNGMVFLGDGGAYLLGFVLAELGILLVARNPQVSAWYPALLFIYPIFETVFSIYRKKYLRGISPGVPDGVHLHMLIYKRVIRWAIGKRNARVLLRRNAMTSPYLWALALIAVMPATIFWAQKYVLVGFLLGFILVYCLLYRAIVRFRTPKWLVLHRTH</sequence>
<keyword evidence="2" id="KW-1003">Cell membrane</keyword>
<keyword evidence="4 7" id="KW-0812">Transmembrane</keyword>
<dbReference type="Proteomes" id="UP001501671">
    <property type="component" value="Unassembled WGS sequence"/>
</dbReference>
<organism evidence="8 9">
    <name type="scientific">Pigmentiphaga soli</name>
    <dbReference type="NCBI Taxonomy" id="1007095"/>
    <lineage>
        <taxon>Bacteria</taxon>
        <taxon>Pseudomonadati</taxon>
        <taxon>Pseudomonadota</taxon>
        <taxon>Betaproteobacteria</taxon>
        <taxon>Burkholderiales</taxon>
        <taxon>Alcaligenaceae</taxon>
        <taxon>Pigmentiphaga</taxon>
    </lineage>
</organism>
<dbReference type="CDD" id="cd06912">
    <property type="entry name" value="GT_MraY_like"/>
    <property type="match status" value="1"/>
</dbReference>
<dbReference type="EMBL" id="BAABFO010000011">
    <property type="protein sequence ID" value="GAA4333703.1"/>
    <property type="molecule type" value="Genomic_DNA"/>
</dbReference>
<proteinExistence type="predicted"/>
<dbReference type="RefSeq" id="WP_345249934.1">
    <property type="nucleotide sequence ID" value="NZ_BAABFO010000011.1"/>
</dbReference>
<feature type="transmembrane region" description="Helical" evidence="7">
    <location>
        <begin position="220"/>
        <end position="237"/>
    </location>
</feature>
<name>A0ABP8H321_9BURK</name>
<dbReference type="Pfam" id="PF00953">
    <property type="entry name" value="Glycos_transf_4"/>
    <property type="match status" value="1"/>
</dbReference>
<evidence type="ECO:0000313" key="8">
    <source>
        <dbReference type="EMBL" id="GAA4333703.1"/>
    </source>
</evidence>